<dbReference type="WBParaSite" id="BTMF_0001790901-mRNA-1">
    <property type="protein sequence ID" value="BTMF_0001790901-mRNA-1"/>
    <property type="gene ID" value="BTMF_0001790901"/>
</dbReference>
<dbReference type="AlphaFoldDB" id="A0A0R3RCY6"/>
<evidence type="ECO:0000313" key="1">
    <source>
        <dbReference type="WBParaSite" id="BTMF_0001790901-mRNA-1"/>
    </source>
</evidence>
<accession>A0A0R3RCY6</accession>
<organism evidence="1">
    <name type="scientific">Brugia timori</name>
    <dbReference type="NCBI Taxonomy" id="42155"/>
    <lineage>
        <taxon>Eukaryota</taxon>
        <taxon>Metazoa</taxon>
        <taxon>Ecdysozoa</taxon>
        <taxon>Nematoda</taxon>
        <taxon>Chromadorea</taxon>
        <taxon>Rhabditida</taxon>
        <taxon>Spirurina</taxon>
        <taxon>Spiruromorpha</taxon>
        <taxon>Filarioidea</taxon>
        <taxon>Onchocercidae</taxon>
        <taxon>Brugia</taxon>
    </lineage>
</organism>
<name>A0A0R3RCY6_9BILA</name>
<protein>
    <submittedName>
        <fullName evidence="1">Ovule protein</fullName>
    </submittedName>
</protein>
<sequence length="63" mass="6775">LNLISTTSSFITTSIRSFIFSKSTGSPSRHSFGFGLPFRPPLTEKGILMVSGLSHSISTLKNS</sequence>
<proteinExistence type="predicted"/>
<reference evidence="1" key="1">
    <citation type="submission" date="2017-02" db="UniProtKB">
        <authorList>
            <consortium name="WormBaseParasite"/>
        </authorList>
    </citation>
    <scope>IDENTIFICATION</scope>
</reference>